<dbReference type="AlphaFoldDB" id="A0A699HE97"/>
<proteinExistence type="predicted"/>
<reference evidence="4" key="1">
    <citation type="journal article" date="2019" name="Sci. Rep.">
        <title>Draft genome of Tanacetum cinerariifolium, the natural source of mosquito coil.</title>
        <authorList>
            <person name="Yamashiro T."/>
            <person name="Shiraishi A."/>
            <person name="Satake H."/>
            <person name="Nakayama K."/>
        </authorList>
    </citation>
    <scope>NUCLEOTIDE SEQUENCE</scope>
</reference>
<feature type="region of interest" description="Disordered" evidence="2">
    <location>
        <begin position="219"/>
        <end position="271"/>
    </location>
</feature>
<dbReference type="InterPro" id="IPR012337">
    <property type="entry name" value="RNaseH-like_sf"/>
</dbReference>
<comment type="caution">
    <text evidence="4">The sequence shown here is derived from an EMBL/GenBank/DDBJ whole genome shotgun (WGS) entry which is preliminary data.</text>
</comment>
<organism evidence="4">
    <name type="scientific">Tanacetum cinerariifolium</name>
    <name type="common">Dalmatian daisy</name>
    <name type="synonym">Chrysanthemum cinerariifolium</name>
    <dbReference type="NCBI Taxonomy" id="118510"/>
    <lineage>
        <taxon>Eukaryota</taxon>
        <taxon>Viridiplantae</taxon>
        <taxon>Streptophyta</taxon>
        <taxon>Embryophyta</taxon>
        <taxon>Tracheophyta</taxon>
        <taxon>Spermatophyta</taxon>
        <taxon>Magnoliopsida</taxon>
        <taxon>eudicotyledons</taxon>
        <taxon>Gunneridae</taxon>
        <taxon>Pentapetalae</taxon>
        <taxon>asterids</taxon>
        <taxon>campanulids</taxon>
        <taxon>Asterales</taxon>
        <taxon>Asteraceae</taxon>
        <taxon>Asteroideae</taxon>
        <taxon>Anthemideae</taxon>
        <taxon>Anthemidinae</taxon>
        <taxon>Tanacetum</taxon>
    </lineage>
</organism>
<sequence>MKRRLFKGRVETPTDKSLGEDASKQGRNDDKTKELNLTDGADTEVIVEDKGSGEKAGSIVDQVSTARPEVSATSVPVNVSVATPSTPLTTTTIFGDEDLTIAQTLIKLRSKKAKVKGVAFRDVEEPPRLTRSTTTLQPLPTIDPKDKDLAQRIYEEELAELDRAEKKKQKQEEATISILTEEFDEIQARIDADHELAKLYQKEQKWINDFVLIDSKKEEKKSLEPESKGKKSKRIKKVTDSALKHKSSRKQKKMQEQESTKSDEEESADYEHQKEELRMWLTVVSDKEETVDPEILSTKYPIVDWESQKLKNVDMEDLHVYKIIKSNGNISYHKSLSEKRYTFMKEMLKKILNWKLEAEAKSIMAFELLKFVKLQKDLSDWNQQRILTDLYTSGPGDNVVVEAFNAENVSHHSNDPLHSGEDSIQLKDLMEILTKLQQRVLNLETTKTNQEMEINNLKRRVKKLEKKQGLRTHKLKRLYKVVFSARIESSDEEKVWDQGRFDDQEMFDIGVLDGEEVVVEKAVANKEVSAVKEVDAAQDQVNAAITTTAKDLTVDNITLTKALESLKTSKLKIRGIVVRNHKNPSESTTIPTSISDSTSPKARGVVMQEPSETTTTTMPIPLKVQDKGKGIIVEEPLMMKKKEQISFDEQEARRLQAELDQEQRLAKEEAQKALEANIVEKLFMEFIEKKRKFFAAKRAEERRNRPPTKAQQRSLMGTYLKNMDGWKPKASKNKSFAKIKELFDKAMTRINNFVDFRTELVEESSKKAEETELKRYLEIVPNDEDDVTINATPLSSMSPTINDYKIHKEGRKDYFQIIRANGSSQMHKVEIIFHEKVVRIPLTHGKMLRVLGKQSEEKAKHLMSAKAEEQKLEDILVVRNLSKVFPDNLSGLPPSREIKFRIDLILSAIPVVKSPYHLVPSEMEELKKSIMYTDHKSLQRIFNQKELNMRQCRWIEIFSEYDCEICYHPGKSSIKDKILAAQNEASEAVNALAEMLRGLDEQMERMKKDIALYVSKCLTCSKVKAKHHRPSGLLQQPKILEWKWKIIAMDFVTKSMQEALGTQLNISTAYHPHTDGQSECTIQSLKDMLRACVLDFWGEIREGKLIGIEIIQGTTEKISHIKDRLRVACDRVVRFRKKGKLAPRFVGPFEIIERIGPVAYRVRLPQELKEPVEILEREIKKLKRSRIPIVKD</sequence>
<dbReference type="GO" id="GO:0003676">
    <property type="term" value="F:nucleic acid binding"/>
    <property type="evidence" value="ECO:0007669"/>
    <property type="project" value="InterPro"/>
</dbReference>
<feature type="coiled-coil region" evidence="1">
    <location>
        <begin position="147"/>
        <end position="174"/>
    </location>
</feature>
<feature type="compositionally biased region" description="Low complexity" evidence="2">
    <location>
        <begin position="585"/>
        <end position="600"/>
    </location>
</feature>
<dbReference type="Pfam" id="PF24626">
    <property type="entry name" value="SH3_Tf2-1"/>
    <property type="match status" value="1"/>
</dbReference>
<feature type="region of interest" description="Disordered" evidence="2">
    <location>
        <begin position="582"/>
        <end position="601"/>
    </location>
</feature>
<evidence type="ECO:0000259" key="3">
    <source>
        <dbReference type="Pfam" id="PF24626"/>
    </source>
</evidence>
<dbReference type="EMBL" id="BKCJ010127510">
    <property type="protein sequence ID" value="GEX74796.1"/>
    <property type="molecule type" value="Genomic_DNA"/>
</dbReference>
<evidence type="ECO:0000256" key="1">
    <source>
        <dbReference type="SAM" id="Coils"/>
    </source>
</evidence>
<gene>
    <name evidence="4" type="ORF">Tci_346771</name>
</gene>
<dbReference type="SUPFAM" id="SSF53098">
    <property type="entry name" value="Ribonuclease H-like"/>
    <property type="match status" value="1"/>
</dbReference>
<accession>A0A699HE97</accession>
<keyword evidence="1" id="KW-0175">Coiled coil</keyword>
<feature type="compositionally biased region" description="Basic and acidic residues" evidence="2">
    <location>
        <begin position="8"/>
        <end position="36"/>
    </location>
</feature>
<name>A0A699HE97_TANCI</name>
<dbReference type="InterPro" id="IPR036397">
    <property type="entry name" value="RNaseH_sf"/>
</dbReference>
<feature type="region of interest" description="Disordered" evidence="2">
    <location>
        <begin position="1"/>
        <end position="59"/>
    </location>
</feature>
<feature type="domain" description="Tf2-1-like SH3-like" evidence="3">
    <location>
        <begin position="1130"/>
        <end position="1170"/>
    </location>
</feature>
<dbReference type="InterPro" id="IPR056924">
    <property type="entry name" value="SH3_Tf2-1"/>
</dbReference>
<feature type="compositionally biased region" description="Basic and acidic residues" evidence="2">
    <location>
        <begin position="253"/>
        <end position="262"/>
    </location>
</feature>
<feature type="compositionally biased region" description="Basic and acidic residues" evidence="2">
    <location>
        <begin position="219"/>
        <end position="229"/>
    </location>
</feature>
<evidence type="ECO:0000256" key="2">
    <source>
        <dbReference type="SAM" id="MobiDB-lite"/>
    </source>
</evidence>
<evidence type="ECO:0000313" key="4">
    <source>
        <dbReference type="EMBL" id="GEX74796.1"/>
    </source>
</evidence>
<feature type="coiled-coil region" evidence="1">
    <location>
        <begin position="638"/>
        <end position="676"/>
    </location>
</feature>
<feature type="coiled-coil region" evidence="1">
    <location>
        <begin position="426"/>
        <end position="467"/>
    </location>
</feature>
<protein>
    <recommendedName>
        <fullName evidence="3">Tf2-1-like SH3-like domain-containing protein</fullName>
    </recommendedName>
</protein>
<dbReference type="PANTHER" id="PTHR45835">
    <property type="entry name" value="YALI0A06105P"/>
    <property type="match status" value="1"/>
</dbReference>
<dbReference type="Gene3D" id="3.30.420.10">
    <property type="entry name" value="Ribonuclease H-like superfamily/Ribonuclease H"/>
    <property type="match status" value="1"/>
</dbReference>
<dbReference type="PANTHER" id="PTHR45835:SF99">
    <property type="entry name" value="CHROMO DOMAIN-CONTAINING PROTEIN-RELATED"/>
    <property type="match status" value="1"/>
</dbReference>